<dbReference type="EC" id="3.4.19.12" evidence="3"/>
<dbReference type="InterPro" id="IPR001394">
    <property type="entry name" value="Peptidase_C19_UCH"/>
</dbReference>
<comment type="catalytic activity">
    <reaction evidence="1">
        <text>Thiol-dependent hydrolysis of ester, thioester, amide, peptide and isopeptide bonds formed by the C-terminal Gly of ubiquitin (a 76-residue protein attached to proteins as an intracellular targeting signal).</text>
        <dbReference type="EC" id="3.4.19.12"/>
    </reaction>
</comment>
<dbReference type="SUPFAM" id="SSF143791">
    <property type="entry name" value="DUSP-like"/>
    <property type="match status" value="1"/>
</dbReference>
<name>A0AAF3ECB6_9BILA</name>
<dbReference type="GO" id="GO:0004843">
    <property type="term" value="F:cysteine-type deubiquitinase activity"/>
    <property type="evidence" value="ECO:0007669"/>
    <property type="project" value="UniProtKB-EC"/>
</dbReference>
<evidence type="ECO:0000256" key="7">
    <source>
        <dbReference type="ARBA" id="ARBA00022807"/>
    </source>
</evidence>
<evidence type="ECO:0000256" key="1">
    <source>
        <dbReference type="ARBA" id="ARBA00000707"/>
    </source>
</evidence>
<evidence type="ECO:0000259" key="8">
    <source>
        <dbReference type="PROSITE" id="PS51283"/>
    </source>
</evidence>
<comment type="similarity">
    <text evidence="2">Belongs to the peptidase C19 family.</text>
</comment>
<dbReference type="InterPro" id="IPR038765">
    <property type="entry name" value="Papain-like_cys_pep_sf"/>
</dbReference>
<dbReference type="AlphaFoldDB" id="A0AAF3ECB6"/>
<evidence type="ECO:0000256" key="3">
    <source>
        <dbReference type="ARBA" id="ARBA00012759"/>
    </source>
</evidence>
<dbReference type="InterPro" id="IPR006615">
    <property type="entry name" value="Pept_C19_DUSP"/>
</dbReference>
<dbReference type="InterPro" id="IPR035927">
    <property type="entry name" value="DUSP-like_sf"/>
</dbReference>
<keyword evidence="6" id="KW-0378">Hydrolase</keyword>
<dbReference type="InterPro" id="IPR018200">
    <property type="entry name" value="USP_CS"/>
</dbReference>
<evidence type="ECO:0000256" key="5">
    <source>
        <dbReference type="ARBA" id="ARBA00022786"/>
    </source>
</evidence>
<dbReference type="GO" id="GO:0006508">
    <property type="term" value="P:proteolysis"/>
    <property type="evidence" value="ECO:0007669"/>
    <property type="project" value="UniProtKB-KW"/>
</dbReference>
<keyword evidence="4" id="KW-0645">Protease</keyword>
<proteinExistence type="inferred from homology"/>
<dbReference type="Pfam" id="PF06337">
    <property type="entry name" value="DUSP"/>
    <property type="match status" value="1"/>
</dbReference>
<organism evidence="9 10">
    <name type="scientific">Mesorhabditis belari</name>
    <dbReference type="NCBI Taxonomy" id="2138241"/>
    <lineage>
        <taxon>Eukaryota</taxon>
        <taxon>Metazoa</taxon>
        <taxon>Ecdysozoa</taxon>
        <taxon>Nematoda</taxon>
        <taxon>Chromadorea</taxon>
        <taxon>Rhabditida</taxon>
        <taxon>Rhabditina</taxon>
        <taxon>Rhabditomorpha</taxon>
        <taxon>Rhabditoidea</taxon>
        <taxon>Rhabditidae</taxon>
        <taxon>Mesorhabditinae</taxon>
        <taxon>Mesorhabditis</taxon>
    </lineage>
</organism>
<evidence type="ECO:0000313" key="9">
    <source>
        <dbReference type="Proteomes" id="UP000887575"/>
    </source>
</evidence>
<dbReference type="SMART" id="SM00695">
    <property type="entry name" value="DUSP"/>
    <property type="match status" value="1"/>
</dbReference>
<dbReference type="GO" id="GO:0016579">
    <property type="term" value="P:protein deubiquitination"/>
    <property type="evidence" value="ECO:0007669"/>
    <property type="project" value="InterPro"/>
</dbReference>
<keyword evidence="7" id="KW-0788">Thiol protease</keyword>
<dbReference type="Gene3D" id="3.30.2230.10">
    <property type="entry name" value="DUSP-like"/>
    <property type="match status" value="1"/>
</dbReference>
<dbReference type="PANTHER" id="PTHR21646:SF24">
    <property type="entry name" value="UBIQUITIN CARBOXYL-TERMINAL HYDROLASE"/>
    <property type="match status" value="1"/>
</dbReference>
<dbReference type="PROSITE" id="PS00972">
    <property type="entry name" value="USP_1"/>
    <property type="match status" value="1"/>
</dbReference>
<evidence type="ECO:0000313" key="10">
    <source>
        <dbReference type="WBParaSite" id="MBELARI_LOCUS11591"/>
    </source>
</evidence>
<keyword evidence="5" id="KW-0833">Ubl conjugation pathway</keyword>
<sequence>MSPKEKITREELQNAIEEVDNCPLNLNDEWYMVAMKWWKQLTLALNKGFVEDVPKIENASVSEMKDGHYFLRPHLVEKLDYMLLPQKTFNLLLNEFGVEDENRDVIQRKVALVKAVLPVSMEDNVKTLSAKAAQALGVEEIPHNKLRFYIYHQENDRYELLNLDMKHSCEHFFSFNQLLLVDVLDDKGVGFVQQSLNRSNGTSINGSSSYSRLPSQIPGVCGLQNLGNTCFMASAIQCLSNVTIGTFAPRFSGYAQQDSQELMAFLLDGLHEDLNRIKQKTVQRRGEKYRQEAGRRVGAIAVGAV</sequence>
<dbReference type="PANTHER" id="PTHR21646">
    <property type="entry name" value="UBIQUITIN CARBOXYL-TERMINAL HYDROLASE"/>
    <property type="match status" value="1"/>
</dbReference>
<dbReference type="PROSITE" id="PS51283">
    <property type="entry name" value="DUSP"/>
    <property type="match status" value="1"/>
</dbReference>
<reference evidence="10" key="1">
    <citation type="submission" date="2024-02" db="UniProtKB">
        <authorList>
            <consortium name="WormBaseParasite"/>
        </authorList>
    </citation>
    <scope>IDENTIFICATION</scope>
</reference>
<dbReference type="Gene3D" id="3.90.70.10">
    <property type="entry name" value="Cysteine proteinases"/>
    <property type="match status" value="2"/>
</dbReference>
<accession>A0AAF3ECB6</accession>
<dbReference type="WBParaSite" id="MBELARI_LOCUS11591">
    <property type="protein sequence ID" value="MBELARI_LOCUS11591"/>
    <property type="gene ID" value="MBELARI_LOCUS11591"/>
</dbReference>
<evidence type="ECO:0000256" key="4">
    <source>
        <dbReference type="ARBA" id="ARBA00022670"/>
    </source>
</evidence>
<feature type="domain" description="DUSP" evidence="8">
    <location>
        <begin position="3"/>
        <end position="111"/>
    </location>
</feature>
<dbReference type="SUPFAM" id="SSF54001">
    <property type="entry name" value="Cysteine proteinases"/>
    <property type="match status" value="1"/>
</dbReference>
<dbReference type="InterPro" id="IPR050185">
    <property type="entry name" value="Ub_carboxyl-term_hydrolase"/>
</dbReference>
<keyword evidence="9" id="KW-1185">Reference proteome</keyword>
<dbReference type="Pfam" id="PF00443">
    <property type="entry name" value="UCH"/>
    <property type="match status" value="2"/>
</dbReference>
<evidence type="ECO:0000256" key="2">
    <source>
        <dbReference type="ARBA" id="ARBA00009085"/>
    </source>
</evidence>
<dbReference type="Proteomes" id="UP000887575">
    <property type="component" value="Unassembled WGS sequence"/>
</dbReference>
<evidence type="ECO:0000256" key="6">
    <source>
        <dbReference type="ARBA" id="ARBA00022801"/>
    </source>
</evidence>
<protein>
    <recommendedName>
        <fullName evidence="3">ubiquitinyl hydrolase 1</fullName>
        <ecNumber evidence="3">3.4.19.12</ecNumber>
    </recommendedName>
</protein>